<dbReference type="EMBL" id="LNGD01000203">
    <property type="protein sequence ID" value="KYC46490.1"/>
    <property type="molecule type" value="Genomic_DNA"/>
</dbReference>
<evidence type="ECO:0000256" key="3">
    <source>
        <dbReference type="PROSITE-ProRule" id="PRU00339"/>
    </source>
</evidence>
<dbReference type="PATRIC" id="fig|1705564.3.peg.1967"/>
<gene>
    <name evidence="4" type="ORF">AMQ74_01808</name>
</gene>
<feature type="repeat" description="TPR" evidence="3">
    <location>
        <begin position="190"/>
        <end position="223"/>
    </location>
</feature>
<dbReference type="InterPro" id="IPR051685">
    <property type="entry name" value="Ycf3/AcsC/BcsC/TPR_MFPF"/>
</dbReference>
<evidence type="ECO:0000313" key="5">
    <source>
        <dbReference type="Proteomes" id="UP000075578"/>
    </source>
</evidence>
<dbReference type="SMART" id="SM00028">
    <property type="entry name" value="TPR"/>
    <property type="match status" value="5"/>
</dbReference>
<reference evidence="4 5" key="1">
    <citation type="journal article" date="2016" name="ISME J.">
        <title>Chasing the elusive Euryarchaeota class WSA2: genomes reveal a uniquely fastidious methyl-reducing methanogen.</title>
        <authorList>
            <person name="Nobu M.K."/>
            <person name="Narihiro T."/>
            <person name="Kuroda K."/>
            <person name="Mei R."/>
            <person name="Liu W.T."/>
        </authorList>
    </citation>
    <scope>NUCLEOTIDE SEQUENCE [LARGE SCALE GENOMIC DNA]</scope>
    <source>
        <strain evidence="4">U1lsi0528_Bin089</strain>
    </source>
</reference>
<proteinExistence type="predicted"/>
<feature type="repeat" description="TPR" evidence="3">
    <location>
        <begin position="114"/>
        <end position="147"/>
    </location>
</feature>
<dbReference type="Pfam" id="PF13181">
    <property type="entry name" value="TPR_8"/>
    <property type="match status" value="1"/>
</dbReference>
<comment type="caution">
    <text evidence="4">The sequence shown here is derived from an EMBL/GenBank/DDBJ whole genome shotgun (WGS) entry which is preliminary data.</text>
</comment>
<evidence type="ECO:0000256" key="2">
    <source>
        <dbReference type="ARBA" id="ARBA00022803"/>
    </source>
</evidence>
<keyword evidence="2 3" id="KW-0802">TPR repeat</keyword>
<organism evidence="4 5">
    <name type="scientific">Candidatus Methanofastidiosum methylothiophilum</name>
    <dbReference type="NCBI Taxonomy" id="1705564"/>
    <lineage>
        <taxon>Archaea</taxon>
        <taxon>Methanobacteriati</taxon>
        <taxon>Methanobacteriota</taxon>
        <taxon>Stenosarchaea group</taxon>
        <taxon>Candidatus Methanofastidiosia</taxon>
        <taxon>Candidatus Methanofastidiosales</taxon>
        <taxon>Candidatus Methanofastidiosaceae</taxon>
        <taxon>Candidatus Methanofastidiosum</taxon>
    </lineage>
</organism>
<sequence>MDKTAIPKEIRDNYEEIFNLLDELKIKKAQNKINGLIKKHKNDPFLLWLKGYIFLYDGTDNFEDAISSFDKAIEIDPDNAFAWEFKAIALRSLGRYEEAIICYDKSLEFDPMDYSAIYNKAVLLERIGKTSDALDYYSLATKIDPKNILAWESMADLLENLGRFDEAEQSRSKIYEEYSSRVVDKEPSTPDEWVHKGETLEKLGKYLWANQCYEMALKIDENHQKARDLKYMLIAKHRLDTEAKRNLQRSMPIEKSFI</sequence>
<dbReference type="PANTHER" id="PTHR44943">
    <property type="entry name" value="CELLULOSE SYNTHASE OPERON PROTEIN C"/>
    <property type="match status" value="1"/>
</dbReference>
<feature type="repeat" description="TPR" evidence="3">
    <location>
        <begin position="80"/>
        <end position="113"/>
    </location>
</feature>
<keyword evidence="1" id="KW-0677">Repeat</keyword>
<name>A0A150INA3_9EURY</name>
<dbReference type="Proteomes" id="UP000075578">
    <property type="component" value="Unassembled WGS sequence"/>
</dbReference>
<accession>A0A150INA3</accession>
<dbReference type="SUPFAM" id="SSF48452">
    <property type="entry name" value="TPR-like"/>
    <property type="match status" value="1"/>
</dbReference>
<dbReference type="PROSITE" id="PS50005">
    <property type="entry name" value="TPR"/>
    <property type="match status" value="4"/>
</dbReference>
<feature type="repeat" description="TPR" evidence="3">
    <location>
        <begin position="46"/>
        <end position="79"/>
    </location>
</feature>
<protein>
    <submittedName>
        <fullName evidence="4">Photosystem I assembly protein Ycf3</fullName>
    </submittedName>
</protein>
<dbReference type="AlphaFoldDB" id="A0A150INA3"/>
<dbReference type="Pfam" id="PF13431">
    <property type="entry name" value="TPR_17"/>
    <property type="match status" value="1"/>
</dbReference>
<dbReference type="PANTHER" id="PTHR44943:SF8">
    <property type="entry name" value="TPR REPEAT-CONTAINING PROTEIN MJ0263"/>
    <property type="match status" value="1"/>
</dbReference>
<dbReference type="InterPro" id="IPR011990">
    <property type="entry name" value="TPR-like_helical_dom_sf"/>
</dbReference>
<evidence type="ECO:0000313" key="4">
    <source>
        <dbReference type="EMBL" id="KYC46490.1"/>
    </source>
</evidence>
<dbReference type="InterPro" id="IPR019734">
    <property type="entry name" value="TPR_rpt"/>
</dbReference>
<evidence type="ECO:0000256" key="1">
    <source>
        <dbReference type="ARBA" id="ARBA00022737"/>
    </source>
</evidence>
<dbReference type="Gene3D" id="1.25.40.10">
    <property type="entry name" value="Tetratricopeptide repeat domain"/>
    <property type="match status" value="2"/>
</dbReference>
<dbReference type="Pfam" id="PF00515">
    <property type="entry name" value="TPR_1"/>
    <property type="match status" value="1"/>
</dbReference>